<name>A0ABW4BFM5_9LACO</name>
<dbReference type="InterPro" id="IPR054064">
    <property type="entry name" value="Dit-like_CBM2"/>
</dbReference>
<dbReference type="Gene3D" id="2.40.30.200">
    <property type="match status" value="1"/>
</dbReference>
<comment type="caution">
    <text evidence="3">The sequence shown here is derived from an EMBL/GenBank/DDBJ whole genome shotgun (WGS) entry which is preliminary data.</text>
</comment>
<evidence type="ECO:0000313" key="3">
    <source>
        <dbReference type="EMBL" id="MFD1398565.1"/>
    </source>
</evidence>
<dbReference type="EMBL" id="JBHTOA010000020">
    <property type="protein sequence ID" value="MFD1398565.1"/>
    <property type="molecule type" value="Genomic_DNA"/>
</dbReference>
<proteinExistence type="predicted"/>
<dbReference type="InterPro" id="IPR008841">
    <property type="entry name" value="Siphovirus-type_tail_N"/>
</dbReference>
<organism evidence="3 4">
    <name type="scientific">Lacticaseibacillus suilingensis</name>
    <dbReference type="NCBI Taxonomy" id="2799577"/>
    <lineage>
        <taxon>Bacteria</taxon>
        <taxon>Bacillati</taxon>
        <taxon>Bacillota</taxon>
        <taxon>Bacilli</taxon>
        <taxon>Lactobacillales</taxon>
        <taxon>Lactobacillaceae</taxon>
        <taxon>Lacticaseibacillus</taxon>
    </lineage>
</organism>
<dbReference type="RefSeq" id="WP_236000539.1">
    <property type="nucleotide sequence ID" value="NZ_BOLV01000015.1"/>
</dbReference>
<accession>A0ABW4BFM5</accession>
<dbReference type="InterPro" id="IPR006520">
    <property type="entry name" value="Dit_BPSPP_N"/>
</dbReference>
<feature type="domain" description="Distal tail component second carbohydrate binding" evidence="2">
    <location>
        <begin position="194"/>
        <end position="331"/>
    </location>
</feature>
<dbReference type="NCBIfam" id="TIGR01633">
    <property type="entry name" value="phi3626_gp14_N"/>
    <property type="match status" value="1"/>
</dbReference>
<gene>
    <name evidence="3" type="ORF">ACFQ41_04520</name>
</gene>
<sequence>MTFNGHQIGDRFLQFAPDRGILSEVENTMQTVGTSDGDRFMRGRIKSRVLAVQYDVMAISQREFERMMAPLLYTTEPAKLSFSDRADEYWLAKVDGKIDLTRAYFLGSGTINFIVPDGVAYSLTTKTTSNVGSDGALSDEIIVQNDGTYPVYPVIEATMHSDNGVLTLINESNGGVIQLGNKSEIDGYNSKRPERVLNIGFDSDPGGTANATGTNYPNYNGVSGQANKQVGSMQFVKDSLGGSAMQPVFSNSGVNYWGGPSRVFKVPVNSAGSNTGNINSLIRFQFDTNAKAMGRLELAFLNGATVVMGVVIRDSMIAGDQMVIECWVGNQKVKEYSLNRKTFKNGQYYQLKMYRFSARLGFEIAPVASIGTGNTAVLRTSVVFPFQITNHEPVDGFGVWFERWQQTQHCIMGVSDLQFSWTDVEYWTDTENLYEDGDVLDIDTAQRQILLNGVLTNDLDRYGNDWDMFKLAPGTNKLNVLCSDFATTPTVQAEIREAYL</sequence>
<evidence type="ECO:0000313" key="4">
    <source>
        <dbReference type="Proteomes" id="UP001597199"/>
    </source>
</evidence>
<feature type="domain" description="Siphovirus-type tail component RIFT-related" evidence="1">
    <location>
        <begin position="23"/>
        <end position="115"/>
    </location>
</feature>
<evidence type="ECO:0000259" key="2">
    <source>
        <dbReference type="Pfam" id="PF21869"/>
    </source>
</evidence>
<protein>
    <submittedName>
        <fullName evidence="3">Distal tail protein Dit</fullName>
    </submittedName>
</protein>
<keyword evidence="4" id="KW-1185">Reference proteome</keyword>
<dbReference type="Pfam" id="PF05709">
    <property type="entry name" value="Sipho_tail"/>
    <property type="match status" value="1"/>
</dbReference>
<dbReference type="Proteomes" id="UP001597199">
    <property type="component" value="Unassembled WGS sequence"/>
</dbReference>
<reference evidence="4" key="1">
    <citation type="journal article" date="2019" name="Int. J. Syst. Evol. Microbiol.">
        <title>The Global Catalogue of Microorganisms (GCM) 10K type strain sequencing project: providing services to taxonomists for standard genome sequencing and annotation.</title>
        <authorList>
            <consortium name="The Broad Institute Genomics Platform"/>
            <consortium name="The Broad Institute Genome Sequencing Center for Infectious Disease"/>
            <person name="Wu L."/>
            <person name="Ma J."/>
        </authorList>
    </citation>
    <scope>NUCLEOTIDE SEQUENCE [LARGE SCALE GENOMIC DNA]</scope>
    <source>
        <strain evidence="4">CCM 9110</strain>
    </source>
</reference>
<evidence type="ECO:0000259" key="1">
    <source>
        <dbReference type="Pfam" id="PF05709"/>
    </source>
</evidence>
<dbReference type="Pfam" id="PF21869">
    <property type="entry name" value="Dit-like_CBM2"/>
    <property type="match status" value="1"/>
</dbReference>